<feature type="compositionally biased region" description="Basic and acidic residues" evidence="21">
    <location>
        <begin position="434"/>
        <end position="460"/>
    </location>
</feature>
<dbReference type="GO" id="GO:0046872">
    <property type="term" value="F:metal ion binding"/>
    <property type="evidence" value="ECO:0007669"/>
    <property type="project" value="UniProtKB-KW"/>
</dbReference>
<feature type="compositionally biased region" description="Basic residues" evidence="21">
    <location>
        <begin position="461"/>
        <end position="476"/>
    </location>
</feature>
<evidence type="ECO:0000256" key="20">
    <source>
        <dbReference type="PIRSR" id="PIRSR038147-3"/>
    </source>
</evidence>
<comment type="similarity">
    <text evidence="3">Belongs to the protein kinase superfamily. RIO-type Ser/Thr kinase family.</text>
</comment>
<evidence type="ECO:0000256" key="19">
    <source>
        <dbReference type="PIRSR" id="PIRSR038147-2"/>
    </source>
</evidence>
<dbReference type="InterPro" id="IPR011009">
    <property type="entry name" value="Kinase-like_dom_sf"/>
</dbReference>
<comment type="cofactor">
    <cofactor evidence="1 20">
        <name>Mg(2+)</name>
        <dbReference type="ChEBI" id="CHEBI:18420"/>
    </cofactor>
</comment>
<dbReference type="PANTHER" id="PTHR45723">
    <property type="entry name" value="SERINE/THREONINE-PROTEIN KINASE RIO1"/>
    <property type="match status" value="1"/>
</dbReference>
<keyword evidence="8" id="KW-0723">Serine/threonine-protein kinase</keyword>
<accession>A0A8S1GPC8</accession>
<evidence type="ECO:0000256" key="10">
    <source>
        <dbReference type="ARBA" id="ARBA00022723"/>
    </source>
</evidence>
<comment type="subcellular location">
    <subcellularLocation>
        <location evidence="2">Cytoplasm</location>
    </subcellularLocation>
</comment>
<evidence type="ECO:0000256" key="2">
    <source>
        <dbReference type="ARBA" id="ARBA00004496"/>
    </source>
</evidence>
<dbReference type="Proteomes" id="UP000835052">
    <property type="component" value="Unassembled WGS sequence"/>
</dbReference>
<feature type="compositionally biased region" description="Basic and acidic residues" evidence="21">
    <location>
        <begin position="408"/>
        <end position="418"/>
    </location>
</feature>
<keyword evidence="12" id="KW-0418">Kinase</keyword>
<evidence type="ECO:0000256" key="3">
    <source>
        <dbReference type="ARBA" id="ARBA00009196"/>
    </source>
</evidence>
<name>A0A8S1GPC8_9PELO</name>
<evidence type="ECO:0000256" key="16">
    <source>
        <dbReference type="ARBA" id="ARBA00047899"/>
    </source>
</evidence>
<evidence type="ECO:0000256" key="13">
    <source>
        <dbReference type="ARBA" id="ARBA00022801"/>
    </source>
</evidence>
<feature type="compositionally biased region" description="Acidic residues" evidence="21">
    <location>
        <begin position="30"/>
        <end position="46"/>
    </location>
</feature>
<keyword evidence="14 19" id="KW-0067">ATP-binding</keyword>
<dbReference type="EMBL" id="CAJGYM010000001">
    <property type="protein sequence ID" value="CAD6184744.1"/>
    <property type="molecule type" value="Genomic_DNA"/>
</dbReference>
<evidence type="ECO:0000313" key="24">
    <source>
        <dbReference type="Proteomes" id="UP000835052"/>
    </source>
</evidence>
<dbReference type="EC" id="2.7.11.1" evidence="4"/>
<feature type="active site" description="Proton acceptor" evidence="18">
    <location>
        <position position="258"/>
    </location>
</feature>
<evidence type="ECO:0000256" key="1">
    <source>
        <dbReference type="ARBA" id="ARBA00001946"/>
    </source>
</evidence>
<evidence type="ECO:0000259" key="22">
    <source>
        <dbReference type="SMART" id="SM00090"/>
    </source>
</evidence>
<evidence type="ECO:0000256" key="5">
    <source>
        <dbReference type="ARBA" id="ARBA00016038"/>
    </source>
</evidence>
<gene>
    <name evidence="23" type="ORF">CAUJ_LOCUS663</name>
</gene>
<evidence type="ECO:0000256" key="12">
    <source>
        <dbReference type="ARBA" id="ARBA00022777"/>
    </source>
</evidence>
<feature type="compositionally biased region" description="Basic and acidic residues" evidence="21">
    <location>
        <begin position="78"/>
        <end position="92"/>
    </location>
</feature>
<feature type="binding site" evidence="20">
    <location>
        <position position="275"/>
    </location>
    <ligand>
        <name>Mg(2+)</name>
        <dbReference type="ChEBI" id="CHEBI:18420"/>
    </ligand>
</feature>
<dbReference type="PROSITE" id="PS01245">
    <property type="entry name" value="RIO1"/>
    <property type="match status" value="1"/>
</dbReference>
<comment type="caution">
    <text evidence="23">The sequence shown here is derived from an EMBL/GenBank/DDBJ whole genome shotgun (WGS) entry which is preliminary data.</text>
</comment>
<dbReference type="GO" id="GO:0004674">
    <property type="term" value="F:protein serine/threonine kinase activity"/>
    <property type="evidence" value="ECO:0007669"/>
    <property type="project" value="UniProtKB-KW"/>
</dbReference>
<dbReference type="Gene3D" id="3.30.200.20">
    <property type="entry name" value="Phosphorylase Kinase, domain 1"/>
    <property type="match status" value="1"/>
</dbReference>
<feature type="domain" description="RIO kinase" evidence="22">
    <location>
        <begin position="99"/>
        <end position="321"/>
    </location>
</feature>
<dbReference type="AlphaFoldDB" id="A0A8S1GPC8"/>
<feature type="region of interest" description="Disordered" evidence="21">
    <location>
        <begin position="395"/>
        <end position="476"/>
    </location>
</feature>
<sequence>MEDIGKLNWNITNILENLGVESESSSGENEKEEEDYSSLSDYDDATLDFGDVGGGGGDFTKRFNAARQNALGPNSKSRMNEAEKTADSTEDRKRKRIKDRADRATVEQVLDPRTRLVLFRLLQNGTLNNIHGCISTGKEANVYHATSESQNFAVKIYKTSILTFKDRERYVTGEFRYRNGYCKHNPRKMNARSRPSRSKAASFEGSRPCHGLHWERWLASAVVEKNAQVNAEDGERMYVKLCRDMRKLYRECRLVHADLSEYNTLVFDGQLYIIDVSQSVEQDHPHALEFLRIDCNNVNKFFRELGVRVLSVRRLFEVIVDPLLSSKEMESVLESERSSDCNDDDAFFMSAFIPHKLEHVLHFERDGVLAKKGDEANNPFQNIVSKIDLKGDRFEKESCSSSDEDDEPQKNKESKMLTEEEYAEKERRRQIHTRGKEETPEERKARKAVIKEEKRENRKEKIPKHVKKRAHRQHMK</sequence>
<feature type="binding site" evidence="19">
    <location>
        <position position="155"/>
    </location>
    <ligand>
        <name>ATP</name>
        <dbReference type="ChEBI" id="CHEBI:30616"/>
    </ligand>
</feature>
<evidence type="ECO:0000256" key="18">
    <source>
        <dbReference type="PIRSR" id="PIRSR038147-1"/>
    </source>
</evidence>
<evidence type="ECO:0000256" key="11">
    <source>
        <dbReference type="ARBA" id="ARBA00022741"/>
    </source>
</evidence>
<organism evidence="23 24">
    <name type="scientific">Caenorhabditis auriculariae</name>
    <dbReference type="NCBI Taxonomy" id="2777116"/>
    <lineage>
        <taxon>Eukaryota</taxon>
        <taxon>Metazoa</taxon>
        <taxon>Ecdysozoa</taxon>
        <taxon>Nematoda</taxon>
        <taxon>Chromadorea</taxon>
        <taxon>Rhabditida</taxon>
        <taxon>Rhabditina</taxon>
        <taxon>Rhabditomorpha</taxon>
        <taxon>Rhabditoidea</taxon>
        <taxon>Rhabditidae</taxon>
        <taxon>Peloderinae</taxon>
        <taxon>Caenorhabditis</taxon>
    </lineage>
</organism>
<evidence type="ECO:0000256" key="9">
    <source>
        <dbReference type="ARBA" id="ARBA00022679"/>
    </source>
</evidence>
<dbReference type="GO" id="GO:0005737">
    <property type="term" value="C:cytoplasm"/>
    <property type="evidence" value="ECO:0007669"/>
    <property type="project" value="UniProtKB-SubCell"/>
</dbReference>
<reference evidence="23" key="1">
    <citation type="submission" date="2020-10" db="EMBL/GenBank/DDBJ databases">
        <authorList>
            <person name="Kikuchi T."/>
        </authorList>
    </citation>
    <scope>NUCLEOTIDE SEQUENCE</scope>
    <source>
        <strain evidence="23">NKZ352</strain>
    </source>
</reference>
<feature type="region of interest" description="Disordered" evidence="21">
    <location>
        <begin position="69"/>
        <end position="100"/>
    </location>
</feature>
<dbReference type="Gene3D" id="1.10.510.10">
    <property type="entry name" value="Transferase(Phosphotransferase) domain 1"/>
    <property type="match status" value="1"/>
</dbReference>
<proteinExistence type="inferred from homology"/>
<dbReference type="PIRSF" id="PIRSF038147">
    <property type="entry name" value="Ser/Thr_PK_RIO1"/>
    <property type="match status" value="1"/>
</dbReference>
<dbReference type="InterPro" id="IPR000687">
    <property type="entry name" value="RIO_kinase"/>
</dbReference>
<dbReference type="Pfam" id="PF01163">
    <property type="entry name" value="RIO1"/>
    <property type="match status" value="2"/>
</dbReference>
<keyword evidence="7" id="KW-0690">Ribosome biogenesis</keyword>
<evidence type="ECO:0000256" key="8">
    <source>
        <dbReference type="ARBA" id="ARBA00022527"/>
    </source>
</evidence>
<comment type="catalytic activity">
    <reaction evidence="16">
        <text>L-threonyl-[protein] + ATP = O-phospho-L-threonyl-[protein] + ADP + H(+)</text>
        <dbReference type="Rhea" id="RHEA:46608"/>
        <dbReference type="Rhea" id="RHEA-COMP:11060"/>
        <dbReference type="Rhea" id="RHEA-COMP:11605"/>
        <dbReference type="ChEBI" id="CHEBI:15378"/>
        <dbReference type="ChEBI" id="CHEBI:30013"/>
        <dbReference type="ChEBI" id="CHEBI:30616"/>
        <dbReference type="ChEBI" id="CHEBI:61977"/>
        <dbReference type="ChEBI" id="CHEBI:456216"/>
        <dbReference type="EC" id="2.7.11.1"/>
    </reaction>
</comment>
<evidence type="ECO:0000313" key="23">
    <source>
        <dbReference type="EMBL" id="CAD6184744.1"/>
    </source>
</evidence>
<dbReference type="InterPro" id="IPR017407">
    <property type="entry name" value="Ser/Thr_kinase_Rio1"/>
</dbReference>
<evidence type="ECO:0000256" key="6">
    <source>
        <dbReference type="ARBA" id="ARBA00022490"/>
    </source>
</evidence>
<keyword evidence="6" id="KW-0963">Cytoplasm</keyword>
<comment type="catalytic activity">
    <reaction evidence="17">
        <text>L-seryl-[protein] + ATP = O-phospho-L-seryl-[protein] + ADP + H(+)</text>
        <dbReference type="Rhea" id="RHEA:17989"/>
        <dbReference type="Rhea" id="RHEA-COMP:9863"/>
        <dbReference type="Rhea" id="RHEA-COMP:11604"/>
        <dbReference type="ChEBI" id="CHEBI:15378"/>
        <dbReference type="ChEBI" id="CHEBI:29999"/>
        <dbReference type="ChEBI" id="CHEBI:30616"/>
        <dbReference type="ChEBI" id="CHEBI:83421"/>
        <dbReference type="ChEBI" id="CHEBI:456216"/>
        <dbReference type="EC" id="2.7.11.1"/>
    </reaction>
</comment>
<dbReference type="InterPro" id="IPR051272">
    <property type="entry name" value="RIO-type_Ser/Thr_kinase"/>
</dbReference>
<protein>
    <recommendedName>
        <fullName evidence="5">Serine/threonine-protein kinase RIO1</fullName>
        <ecNumber evidence="4">2.7.11.1</ecNumber>
    </recommendedName>
</protein>
<keyword evidence="13" id="KW-0378">Hydrolase</keyword>
<dbReference type="GO" id="GO:0042254">
    <property type="term" value="P:ribosome biogenesis"/>
    <property type="evidence" value="ECO:0007669"/>
    <property type="project" value="UniProtKB-KW"/>
</dbReference>
<dbReference type="GO" id="GO:0016787">
    <property type="term" value="F:hydrolase activity"/>
    <property type="evidence" value="ECO:0007669"/>
    <property type="project" value="UniProtKB-KW"/>
</dbReference>
<evidence type="ECO:0000256" key="4">
    <source>
        <dbReference type="ARBA" id="ARBA00012513"/>
    </source>
</evidence>
<feature type="region of interest" description="Disordered" evidence="21">
    <location>
        <begin position="20"/>
        <end position="49"/>
    </location>
</feature>
<dbReference type="SMART" id="SM00090">
    <property type="entry name" value="RIO"/>
    <property type="match status" value="1"/>
</dbReference>
<keyword evidence="24" id="KW-1185">Reference proteome</keyword>
<evidence type="ECO:0000256" key="7">
    <source>
        <dbReference type="ARBA" id="ARBA00022517"/>
    </source>
</evidence>
<feature type="binding site" evidence="20">
    <location>
        <position position="263"/>
    </location>
    <ligand>
        <name>Mg(2+)</name>
        <dbReference type="ChEBI" id="CHEBI:18420"/>
    </ligand>
</feature>
<dbReference type="InterPro" id="IPR018935">
    <property type="entry name" value="RIO_kinase_CS"/>
</dbReference>
<dbReference type="InterPro" id="IPR018934">
    <property type="entry name" value="RIO_dom"/>
</dbReference>
<dbReference type="OrthoDB" id="205248at2759"/>
<keyword evidence="10" id="KW-0479">Metal-binding</keyword>
<evidence type="ECO:0000256" key="17">
    <source>
        <dbReference type="ARBA" id="ARBA00048679"/>
    </source>
</evidence>
<feature type="active site" description="4-aspartylphosphate intermediate" evidence="18">
    <location>
        <position position="275"/>
    </location>
</feature>
<evidence type="ECO:0000256" key="15">
    <source>
        <dbReference type="ARBA" id="ARBA00022842"/>
    </source>
</evidence>
<keyword evidence="11 19" id="KW-0547">Nucleotide-binding</keyword>
<keyword evidence="15" id="KW-0460">Magnesium</keyword>
<evidence type="ECO:0000256" key="14">
    <source>
        <dbReference type="ARBA" id="ARBA00022840"/>
    </source>
</evidence>
<evidence type="ECO:0000256" key="21">
    <source>
        <dbReference type="SAM" id="MobiDB-lite"/>
    </source>
</evidence>
<dbReference type="GO" id="GO:0005524">
    <property type="term" value="F:ATP binding"/>
    <property type="evidence" value="ECO:0007669"/>
    <property type="project" value="UniProtKB-KW"/>
</dbReference>
<keyword evidence="9" id="KW-0808">Transferase</keyword>
<dbReference type="SUPFAM" id="SSF56112">
    <property type="entry name" value="Protein kinase-like (PK-like)"/>
    <property type="match status" value="1"/>
</dbReference>